<geneLocation type="plasmid" evidence="1 2">
    <name>pBS3d</name>
</geneLocation>
<proteinExistence type="predicted"/>
<dbReference type="GO" id="GO:0003676">
    <property type="term" value="F:nucleic acid binding"/>
    <property type="evidence" value="ECO:0007669"/>
    <property type="project" value="InterPro"/>
</dbReference>
<name>A0A7X6J0Q2_9HYPH</name>
<dbReference type="InterPro" id="IPR011856">
    <property type="entry name" value="tRNA_endonuc-like_dom_sf"/>
</dbReference>
<gene>
    <name evidence="1" type="ORF">HER27_031840</name>
</gene>
<dbReference type="RefSeq" id="WP_196411601.1">
    <property type="nucleotide sequence ID" value="NZ_CP064935.1"/>
</dbReference>
<evidence type="ECO:0000313" key="2">
    <source>
        <dbReference type="Proteomes" id="UP000540266"/>
    </source>
</evidence>
<accession>A0A7X6J0Q2</accession>
<dbReference type="AlphaFoldDB" id="A0A7X6J0Q2"/>
<dbReference type="EMBL" id="CP064935">
    <property type="protein sequence ID" value="QPK12579.1"/>
    <property type="molecule type" value="Genomic_DNA"/>
</dbReference>
<reference evidence="1 2" key="1">
    <citation type="submission" date="2020-11" db="EMBL/GenBank/DDBJ databases">
        <title>Indigenous Rhizobia Nodulating Common beans in Western Kenya.</title>
        <authorList>
            <person name="Wekesa C.S."/>
            <person name="Oelmueller R."/>
            <person name="Furch A.C."/>
        </authorList>
    </citation>
    <scope>NUCLEOTIDE SEQUENCE [LARGE SCALE GENOMIC DNA]</scope>
    <source>
        <strain evidence="2">BS3</strain>
        <plasmid evidence="1 2">pBS3d</plasmid>
    </source>
</reference>
<protein>
    <submittedName>
        <fullName evidence="1">DUF91 domain-containing protein</fullName>
    </submittedName>
</protein>
<dbReference type="InterPro" id="IPR048301">
    <property type="entry name" value="NucS_C"/>
</dbReference>
<keyword evidence="1" id="KW-0614">Plasmid</keyword>
<sequence length="547" mass="61576">MMTDILPVLGKFKDEGGLRDYIAANLHAIEPGLTHLKTEYTLANDEGGTGGRIDILARDALRHVTCIEVKRSEKSERTTLNELSKYITLLVKQDRVPREQIRCIVASTSWNELLLPLSYFATFVGVDVQGIKVTEQDGRIMFEPVELLPMEFLPQLSPEISILEFETSEDRASHIDYTKERSSRLPFVRIALLLLDPSDNAAPRYTTYRTIVFTWRIAPAHDDEIERVIGNSIGWLFPYGFPGWEAEADVSDWIAEGDGAPHIMRIDAESRRGTPEKIARRLAIYQVNSIVRLGDWPASEFVNDDETLILQIQAQSSMSGSGQLSRHVFSATVNPKYSSSWKSERDSFLRFLSFEPRWRKGAEEFLGQLTSGNLTVELIAYHKSNIFYTIYQATASCQAALSEFAITVRRKDTVVGMLAGYYLWDGFTSPGVNEAKTNMTMAYGSPFLTIASLFSAQGNEPKIDTMSQHGFVPTLMLREGDQYTVVEGLNHALTINEFVRDNPEYSAEVARLLNSTGPLPADPLKNAFQIDDDWFVVLHLIARPRIQ</sequence>
<dbReference type="Proteomes" id="UP000540266">
    <property type="component" value="Plasmid pBS3d"/>
</dbReference>
<organism evidence="1 2">
    <name type="scientific">Rhizobium phaseoli</name>
    <dbReference type="NCBI Taxonomy" id="396"/>
    <lineage>
        <taxon>Bacteria</taxon>
        <taxon>Pseudomonadati</taxon>
        <taxon>Pseudomonadota</taxon>
        <taxon>Alphaproteobacteria</taxon>
        <taxon>Hyphomicrobiales</taxon>
        <taxon>Rhizobiaceae</taxon>
        <taxon>Rhizobium/Agrobacterium group</taxon>
        <taxon>Rhizobium</taxon>
    </lineage>
</organism>
<dbReference type="Gene3D" id="3.40.1350.10">
    <property type="match status" value="1"/>
</dbReference>
<evidence type="ECO:0000313" key="1">
    <source>
        <dbReference type="EMBL" id="QPK12579.1"/>
    </source>
</evidence>
<dbReference type="GO" id="GO:0004519">
    <property type="term" value="F:endonuclease activity"/>
    <property type="evidence" value="ECO:0007669"/>
    <property type="project" value="InterPro"/>
</dbReference>
<dbReference type="Pfam" id="PF01939">
    <property type="entry name" value="NucS_C"/>
    <property type="match status" value="1"/>
</dbReference>